<evidence type="ECO:0000256" key="6">
    <source>
        <dbReference type="SAM" id="Coils"/>
    </source>
</evidence>
<protein>
    <recommendedName>
        <fullName evidence="8">SH3b domain-containing protein</fullName>
    </recommendedName>
</protein>
<dbReference type="GO" id="GO:0016020">
    <property type="term" value="C:membrane"/>
    <property type="evidence" value="ECO:0007669"/>
    <property type="project" value="UniProtKB-SubCell"/>
</dbReference>
<dbReference type="InterPro" id="IPR016476">
    <property type="entry name" value="SH3_dom_pro"/>
</dbReference>
<dbReference type="InterPro" id="IPR003646">
    <property type="entry name" value="SH3-like_bac-type"/>
</dbReference>
<sequence length="187" mass="21000">MRYFSAILYLVLLGLSANALAQSVFVNDQLRVGVRLEPSQLVAPVGVVLTGMKLQVLERKDPFIKIRTKKGLEGWIKDIYVTDKTPAILRVKDLESQQKKAQQELQDVVKTKAALEEANLILNDRIDTLKAQRAEFQRNQAIQIISSAKPSNGLSIIWLIAGALVGFLLGYLWHRHQSMKRLGGLRI</sequence>
<keyword evidence="4 7" id="KW-1133">Transmembrane helix</keyword>
<dbReference type="Pfam" id="PF08239">
    <property type="entry name" value="SH3_3"/>
    <property type="match status" value="1"/>
</dbReference>
<evidence type="ECO:0000256" key="1">
    <source>
        <dbReference type="ARBA" id="ARBA00004167"/>
    </source>
</evidence>
<keyword evidence="2 7" id="KW-0812">Transmembrane</keyword>
<feature type="domain" description="SH3b" evidence="8">
    <location>
        <begin position="34"/>
        <end position="77"/>
    </location>
</feature>
<feature type="transmembrane region" description="Helical" evidence="7">
    <location>
        <begin position="153"/>
        <end position="173"/>
    </location>
</feature>
<dbReference type="NCBIfam" id="TIGR04211">
    <property type="entry name" value="SH3_and_anchor"/>
    <property type="match status" value="1"/>
</dbReference>
<evidence type="ECO:0000313" key="9">
    <source>
        <dbReference type="EMBL" id="VAW97715.1"/>
    </source>
</evidence>
<evidence type="ECO:0000256" key="7">
    <source>
        <dbReference type="SAM" id="Phobius"/>
    </source>
</evidence>
<dbReference type="EMBL" id="UOFT01000061">
    <property type="protein sequence ID" value="VAW97715.1"/>
    <property type="molecule type" value="Genomic_DNA"/>
</dbReference>
<evidence type="ECO:0000256" key="2">
    <source>
        <dbReference type="ARBA" id="ARBA00022692"/>
    </source>
</evidence>
<keyword evidence="3" id="KW-0732">Signal</keyword>
<feature type="coiled-coil region" evidence="6">
    <location>
        <begin position="91"/>
        <end position="139"/>
    </location>
</feature>
<name>A0A3B0ZVX5_9ZZZZ</name>
<comment type="subcellular location">
    <subcellularLocation>
        <location evidence="1">Membrane</location>
        <topology evidence="1">Single-pass membrane protein</topology>
    </subcellularLocation>
</comment>
<evidence type="ECO:0000259" key="8">
    <source>
        <dbReference type="Pfam" id="PF08239"/>
    </source>
</evidence>
<dbReference type="AlphaFoldDB" id="A0A3B0ZVX5"/>
<organism evidence="9">
    <name type="scientific">hydrothermal vent metagenome</name>
    <dbReference type="NCBI Taxonomy" id="652676"/>
    <lineage>
        <taxon>unclassified sequences</taxon>
        <taxon>metagenomes</taxon>
        <taxon>ecological metagenomes</taxon>
    </lineage>
</organism>
<keyword evidence="6" id="KW-0175">Coiled coil</keyword>
<gene>
    <name evidence="9" type="ORF">MNBD_GAMMA23-607</name>
</gene>
<evidence type="ECO:0000256" key="5">
    <source>
        <dbReference type="ARBA" id="ARBA00023136"/>
    </source>
</evidence>
<dbReference type="Gene3D" id="2.30.30.40">
    <property type="entry name" value="SH3 Domains"/>
    <property type="match status" value="1"/>
</dbReference>
<accession>A0A3B0ZVX5</accession>
<proteinExistence type="predicted"/>
<keyword evidence="5 7" id="KW-0472">Membrane</keyword>
<reference evidence="9" key="1">
    <citation type="submission" date="2018-06" db="EMBL/GenBank/DDBJ databases">
        <authorList>
            <person name="Zhirakovskaya E."/>
        </authorList>
    </citation>
    <scope>NUCLEOTIDE SEQUENCE</scope>
</reference>
<evidence type="ECO:0000256" key="4">
    <source>
        <dbReference type="ARBA" id="ARBA00022989"/>
    </source>
</evidence>
<evidence type="ECO:0000256" key="3">
    <source>
        <dbReference type="ARBA" id="ARBA00022729"/>
    </source>
</evidence>